<comment type="catalytic activity">
    <reaction evidence="8">
        <text>2 reduced [2Fe-2S]-[ferredoxin] + NADP(+) + H(+) = 2 oxidized [2Fe-2S]-[ferredoxin] + NADPH</text>
        <dbReference type="Rhea" id="RHEA:20125"/>
        <dbReference type="Rhea" id="RHEA-COMP:10000"/>
        <dbReference type="Rhea" id="RHEA-COMP:10001"/>
        <dbReference type="ChEBI" id="CHEBI:15378"/>
        <dbReference type="ChEBI" id="CHEBI:33737"/>
        <dbReference type="ChEBI" id="CHEBI:33738"/>
        <dbReference type="ChEBI" id="CHEBI:57783"/>
        <dbReference type="ChEBI" id="CHEBI:58349"/>
        <dbReference type="EC" id="1.18.1.2"/>
    </reaction>
</comment>
<accession>A0ABP6ZNC2</accession>
<evidence type="ECO:0000313" key="10">
    <source>
        <dbReference type="EMBL" id="GAA3614253.1"/>
    </source>
</evidence>
<evidence type="ECO:0000313" key="11">
    <source>
        <dbReference type="Proteomes" id="UP001501490"/>
    </source>
</evidence>
<dbReference type="Proteomes" id="UP001501490">
    <property type="component" value="Unassembled WGS sequence"/>
</dbReference>
<dbReference type="InterPro" id="IPR023753">
    <property type="entry name" value="FAD/NAD-binding_dom"/>
</dbReference>
<keyword evidence="6" id="KW-0521">NADP</keyword>
<dbReference type="SUPFAM" id="SSF51971">
    <property type="entry name" value="Nucleotide-binding domain"/>
    <property type="match status" value="1"/>
</dbReference>
<dbReference type="PRINTS" id="PR00419">
    <property type="entry name" value="ADXRDTASE"/>
</dbReference>
<keyword evidence="5" id="KW-0274">FAD</keyword>
<reference evidence="11" key="1">
    <citation type="journal article" date="2019" name="Int. J. Syst. Evol. Microbiol.">
        <title>The Global Catalogue of Microorganisms (GCM) 10K type strain sequencing project: providing services to taxonomists for standard genome sequencing and annotation.</title>
        <authorList>
            <consortium name="The Broad Institute Genomics Platform"/>
            <consortium name="The Broad Institute Genome Sequencing Center for Infectious Disease"/>
            <person name="Wu L."/>
            <person name="Ma J."/>
        </authorList>
    </citation>
    <scope>NUCLEOTIDE SEQUENCE [LARGE SCALE GENOMIC DNA]</scope>
    <source>
        <strain evidence="11">JCM 16929</strain>
    </source>
</reference>
<sequence length="464" mass="50105">MTQRPYVIAVIGAGPSGIYAAEALSQQTEVPVRVAVIDRLPVPFGLVRYGVAPDHESIRSIRNTLERTLEKPNVRFFGDVRIGSDLSVAELRSAVDAVIYAYGAGSHKVLDIPGEHLPGVMAAPEFVAWYCGHPDVHPDVIDDGRSRLDVALIDNAHAAVVVGIGNVALDVARVLIKSAELLTDTDMADEVLESLARKQVTDVHVLGRRGPAYTAFTTKELRELGQLPGVDIMIDPADLELDPSSQAVIDRDKVAARNLALFREWAARPRTGAPQRLWFHFWTRPVAVIGADAVAAVQVERTMIDSAGAVTGTGEREIIPAQLVIRSVGYRGVALDGVPFDAGTGRVPHAEGRVIRDGSFSADEYVTGWIKRGPTGVIGTNKSDAVETVTSLLADIRDEAIDPHHDPDELDRLLADRGIHPLDLAAWHRIDAAEIDLGQSHGRRRTTLAHRHELLAAAEDPASA</sequence>
<dbReference type="RefSeq" id="WP_344803007.1">
    <property type="nucleotide sequence ID" value="NZ_BAABAB010000010.1"/>
</dbReference>
<evidence type="ECO:0000259" key="9">
    <source>
        <dbReference type="Pfam" id="PF07992"/>
    </source>
</evidence>
<comment type="cofactor">
    <cofactor evidence="1">
        <name>FAD</name>
        <dbReference type="ChEBI" id="CHEBI:57692"/>
    </cofactor>
</comment>
<evidence type="ECO:0000256" key="8">
    <source>
        <dbReference type="ARBA" id="ARBA00047776"/>
    </source>
</evidence>
<dbReference type="EC" id="1.18.1.2" evidence="3"/>
<feature type="domain" description="FAD/NAD(P)-binding" evidence="9">
    <location>
        <begin position="8"/>
        <end position="208"/>
    </location>
</feature>
<keyword evidence="7" id="KW-0560">Oxidoreductase</keyword>
<dbReference type="Pfam" id="PF07992">
    <property type="entry name" value="Pyr_redox_2"/>
    <property type="match status" value="1"/>
</dbReference>
<proteinExistence type="inferred from homology"/>
<keyword evidence="11" id="KW-1185">Reference proteome</keyword>
<dbReference type="PIRSF" id="PIRSF000362">
    <property type="entry name" value="FNR"/>
    <property type="match status" value="1"/>
</dbReference>
<evidence type="ECO:0000256" key="1">
    <source>
        <dbReference type="ARBA" id="ARBA00001974"/>
    </source>
</evidence>
<comment type="caution">
    <text evidence="10">The sequence shown here is derived from an EMBL/GenBank/DDBJ whole genome shotgun (WGS) entry which is preliminary data.</text>
</comment>
<dbReference type="InterPro" id="IPR021163">
    <property type="entry name" value="Ferredox_Rdtase_adrenod"/>
</dbReference>
<dbReference type="InterPro" id="IPR036188">
    <property type="entry name" value="FAD/NAD-bd_sf"/>
</dbReference>
<comment type="similarity">
    <text evidence="2">Belongs to the ferredoxin--NADP reductase type 1 family.</text>
</comment>
<organism evidence="10 11">
    <name type="scientific">Microlunatus ginsengisoli</name>
    <dbReference type="NCBI Taxonomy" id="363863"/>
    <lineage>
        <taxon>Bacteria</taxon>
        <taxon>Bacillati</taxon>
        <taxon>Actinomycetota</taxon>
        <taxon>Actinomycetes</taxon>
        <taxon>Propionibacteriales</taxon>
        <taxon>Propionibacteriaceae</taxon>
        <taxon>Microlunatus</taxon>
    </lineage>
</organism>
<evidence type="ECO:0000256" key="5">
    <source>
        <dbReference type="ARBA" id="ARBA00022827"/>
    </source>
</evidence>
<evidence type="ECO:0000256" key="3">
    <source>
        <dbReference type="ARBA" id="ARBA00013223"/>
    </source>
</evidence>
<dbReference type="InterPro" id="IPR055275">
    <property type="entry name" value="Ferredox_Rdtase"/>
</dbReference>
<dbReference type="EMBL" id="BAABAB010000010">
    <property type="protein sequence ID" value="GAA3614253.1"/>
    <property type="molecule type" value="Genomic_DNA"/>
</dbReference>
<evidence type="ECO:0000256" key="4">
    <source>
        <dbReference type="ARBA" id="ARBA00022630"/>
    </source>
</evidence>
<dbReference type="Gene3D" id="3.40.50.720">
    <property type="entry name" value="NAD(P)-binding Rossmann-like Domain"/>
    <property type="match status" value="1"/>
</dbReference>
<protein>
    <recommendedName>
        <fullName evidence="3">ferredoxin--NADP(+) reductase</fullName>
        <ecNumber evidence="3">1.18.1.2</ecNumber>
    </recommendedName>
</protein>
<evidence type="ECO:0000256" key="2">
    <source>
        <dbReference type="ARBA" id="ARBA00008312"/>
    </source>
</evidence>
<gene>
    <name evidence="10" type="ORF">GCM10022236_15190</name>
</gene>
<dbReference type="Gene3D" id="3.50.50.60">
    <property type="entry name" value="FAD/NAD(P)-binding domain"/>
    <property type="match status" value="1"/>
</dbReference>
<evidence type="ECO:0000256" key="7">
    <source>
        <dbReference type="ARBA" id="ARBA00023002"/>
    </source>
</evidence>
<dbReference type="PANTHER" id="PTHR48467">
    <property type="entry name" value="GLUTAMATE SYNTHASE 1 [NADH], CHLOROPLASTIC-LIKE"/>
    <property type="match status" value="1"/>
</dbReference>
<evidence type="ECO:0000256" key="6">
    <source>
        <dbReference type="ARBA" id="ARBA00022857"/>
    </source>
</evidence>
<dbReference type="PANTHER" id="PTHR48467:SF1">
    <property type="entry name" value="GLUTAMATE SYNTHASE 1 [NADH], CHLOROPLASTIC-LIKE"/>
    <property type="match status" value="1"/>
</dbReference>
<keyword evidence="4" id="KW-0285">Flavoprotein</keyword>
<name>A0ABP6ZNC2_9ACTN</name>